<dbReference type="AlphaFoldDB" id="A0A6P8HU11"/>
<evidence type="ECO:0000313" key="2">
    <source>
        <dbReference type="Proteomes" id="UP000515163"/>
    </source>
</evidence>
<accession>A0A6P8HU11</accession>
<name>A0A6P8HU11_ACTTE</name>
<dbReference type="Proteomes" id="UP000515163">
    <property type="component" value="Unplaced"/>
</dbReference>
<feature type="compositionally biased region" description="Polar residues" evidence="1">
    <location>
        <begin position="114"/>
        <end position="124"/>
    </location>
</feature>
<dbReference type="RefSeq" id="XP_031559879.1">
    <property type="nucleotide sequence ID" value="XM_031704019.1"/>
</dbReference>
<evidence type="ECO:0000313" key="3">
    <source>
        <dbReference type="RefSeq" id="XP_031559879.1"/>
    </source>
</evidence>
<proteinExistence type="predicted"/>
<evidence type="ECO:0000256" key="1">
    <source>
        <dbReference type="SAM" id="MobiDB-lite"/>
    </source>
</evidence>
<protein>
    <submittedName>
        <fullName evidence="3">Uncharacterized protein LOC116296066</fullName>
    </submittedName>
</protein>
<reference evidence="3" key="1">
    <citation type="submission" date="2025-08" db="UniProtKB">
        <authorList>
            <consortium name="RefSeq"/>
        </authorList>
    </citation>
    <scope>IDENTIFICATION</scope>
    <source>
        <tissue evidence="3">Tentacle</tissue>
    </source>
</reference>
<dbReference type="InParanoid" id="A0A6P8HU11"/>
<sequence length="232" mass="25761">MSEEEVKNTIDELFESALLSIQEPRYEFVRAIGNKIISVPNGPFTGKLVKYLSKQGPVYIRAKKDILHDGGFKRWYKAGEIEIDDDTGSSDDGSHDDGDEPKSKKPKSQVQPSTGKQNMSQDSRTSASTSISTNDSESSTSCSYTNYCNIIVGDAILDSDDENLQLMAIDENLSDSNKEMNGSKDQFWITDQQQDASTRTKKFLSKLQDNGKLEARLMKALVEVGEEGCHNL</sequence>
<dbReference type="KEGG" id="aten:116296066"/>
<organism evidence="2 3">
    <name type="scientific">Actinia tenebrosa</name>
    <name type="common">Australian red waratah sea anemone</name>
    <dbReference type="NCBI Taxonomy" id="6105"/>
    <lineage>
        <taxon>Eukaryota</taxon>
        <taxon>Metazoa</taxon>
        <taxon>Cnidaria</taxon>
        <taxon>Anthozoa</taxon>
        <taxon>Hexacorallia</taxon>
        <taxon>Actiniaria</taxon>
        <taxon>Actiniidae</taxon>
        <taxon>Actinia</taxon>
    </lineage>
</organism>
<feature type="region of interest" description="Disordered" evidence="1">
    <location>
        <begin position="83"/>
        <end position="141"/>
    </location>
</feature>
<keyword evidence="2" id="KW-1185">Reference proteome</keyword>
<dbReference type="OrthoDB" id="5987096at2759"/>
<feature type="compositionally biased region" description="Basic and acidic residues" evidence="1">
    <location>
        <begin position="92"/>
        <end position="103"/>
    </location>
</feature>
<gene>
    <name evidence="3" type="primary">LOC116296066</name>
</gene>
<dbReference type="GeneID" id="116296066"/>
<feature type="compositionally biased region" description="Low complexity" evidence="1">
    <location>
        <begin position="125"/>
        <end position="141"/>
    </location>
</feature>